<dbReference type="InterPro" id="IPR007278">
    <property type="entry name" value="DUF397"/>
</dbReference>
<reference evidence="2 3" key="1">
    <citation type="submission" date="2018-08" db="EMBL/GenBank/DDBJ databases">
        <title>Actinomadura jelena sp. nov., a novel Actinomycete isolated from soil in Chad.</title>
        <authorList>
            <person name="Shi L."/>
        </authorList>
    </citation>
    <scope>NUCLEOTIDE SEQUENCE [LARGE SCALE GENOMIC DNA]</scope>
    <source>
        <strain evidence="2 3">NEAU-G17</strain>
    </source>
</reference>
<feature type="domain" description="DUF397" evidence="1">
    <location>
        <begin position="3"/>
        <end position="55"/>
    </location>
</feature>
<name>A0A372JJV9_9ACTN</name>
<evidence type="ECO:0000313" key="3">
    <source>
        <dbReference type="Proteomes" id="UP000261811"/>
    </source>
</evidence>
<keyword evidence="3" id="KW-1185">Reference proteome</keyword>
<sequence length="61" mass="6421">MPTWRKSSHSLGANSDCVELASFPLGIGVRDSKDPQAGHLLLAPGDFTKLLGGVKAGRFGR</sequence>
<protein>
    <submittedName>
        <fullName evidence="2">DUF397 domain-containing protein</fullName>
    </submittedName>
</protein>
<dbReference type="AlphaFoldDB" id="A0A372JJV9"/>
<comment type="caution">
    <text evidence="2">The sequence shown here is derived from an EMBL/GenBank/DDBJ whole genome shotgun (WGS) entry which is preliminary data.</text>
</comment>
<accession>A0A372JJV9</accession>
<gene>
    <name evidence="2" type="ORF">DZF91_17875</name>
</gene>
<dbReference type="EMBL" id="QURH01000295">
    <property type="protein sequence ID" value="RFU40307.1"/>
    <property type="molecule type" value="Genomic_DNA"/>
</dbReference>
<dbReference type="OrthoDB" id="3482822at2"/>
<evidence type="ECO:0000259" key="1">
    <source>
        <dbReference type="Pfam" id="PF04149"/>
    </source>
</evidence>
<evidence type="ECO:0000313" key="2">
    <source>
        <dbReference type="EMBL" id="RFU40307.1"/>
    </source>
</evidence>
<organism evidence="2 3">
    <name type="scientific">Actinomadura logoneensis</name>
    <dbReference type="NCBI Taxonomy" id="2293572"/>
    <lineage>
        <taxon>Bacteria</taxon>
        <taxon>Bacillati</taxon>
        <taxon>Actinomycetota</taxon>
        <taxon>Actinomycetes</taxon>
        <taxon>Streptosporangiales</taxon>
        <taxon>Thermomonosporaceae</taxon>
        <taxon>Actinomadura</taxon>
    </lineage>
</organism>
<dbReference type="Proteomes" id="UP000261811">
    <property type="component" value="Unassembled WGS sequence"/>
</dbReference>
<proteinExistence type="predicted"/>
<dbReference type="Pfam" id="PF04149">
    <property type="entry name" value="DUF397"/>
    <property type="match status" value="1"/>
</dbReference>